<sequence length="15" mass="1650">MEEKLLKTTSQVGEG</sequence>
<proteinExistence type="predicted"/>
<protein>
    <submittedName>
        <fullName evidence="1">Uncharacterized protein</fullName>
    </submittedName>
</protein>
<dbReference type="Proteomes" id="UP000708208">
    <property type="component" value="Unassembled WGS sequence"/>
</dbReference>
<keyword evidence="2" id="KW-1185">Reference proteome</keyword>
<evidence type="ECO:0000313" key="2">
    <source>
        <dbReference type="Proteomes" id="UP000708208"/>
    </source>
</evidence>
<accession>A0A8J2JVG3</accession>
<comment type="caution">
    <text evidence="1">The sequence shown here is derived from an EMBL/GenBank/DDBJ whole genome shotgun (WGS) entry which is preliminary data.</text>
</comment>
<organism evidence="1 2">
    <name type="scientific">Allacma fusca</name>
    <dbReference type="NCBI Taxonomy" id="39272"/>
    <lineage>
        <taxon>Eukaryota</taxon>
        <taxon>Metazoa</taxon>
        <taxon>Ecdysozoa</taxon>
        <taxon>Arthropoda</taxon>
        <taxon>Hexapoda</taxon>
        <taxon>Collembola</taxon>
        <taxon>Symphypleona</taxon>
        <taxon>Sminthuridae</taxon>
        <taxon>Allacma</taxon>
    </lineage>
</organism>
<reference evidence="1" key="1">
    <citation type="submission" date="2021-06" db="EMBL/GenBank/DDBJ databases">
        <authorList>
            <person name="Hodson N. C."/>
            <person name="Mongue J. A."/>
            <person name="Jaron S. K."/>
        </authorList>
    </citation>
    <scope>NUCLEOTIDE SEQUENCE</scope>
</reference>
<feature type="non-terminal residue" evidence="1">
    <location>
        <position position="1"/>
    </location>
</feature>
<name>A0A8J2JVG3_9HEXA</name>
<gene>
    <name evidence="1" type="ORF">AFUS01_LOCUS13733</name>
</gene>
<dbReference type="EMBL" id="CAJVCH010113252">
    <property type="protein sequence ID" value="CAG7724733.1"/>
    <property type="molecule type" value="Genomic_DNA"/>
</dbReference>
<evidence type="ECO:0000313" key="1">
    <source>
        <dbReference type="EMBL" id="CAG7724733.1"/>
    </source>
</evidence>